<gene>
    <name evidence="1" type="ORF">BEH_25950</name>
</gene>
<dbReference type="AlphaFoldDB" id="A0A1X7GRR5"/>
<accession>A0A2S1M0B4</accession>
<sequence>MSTVSEDSKKFIQIYRKRLKQGRTLELCLVPITRIGKFLKQVIVNKGSNHKNVKLRIKGRGKAY</sequence>
<organism evidence="1 2">
    <name type="scientific">Priestia filamentosa</name>
    <dbReference type="NCBI Taxonomy" id="1402861"/>
    <lineage>
        <taxon>Bacteria</taxon>
        <taxon>Bacillati</taxon>
        <taxon>Bacillota</taxon>
        <taxon>Bacilli</taxon>
        <taxon>Bacillales</taxon>
        <taxon>Bacillaceae</taxon>
        <taxon>Priestia</taxon>
    </lineage>
</organism>
<reference evidence="1 2" key="1">
    <citation type="journal article" date="2015" name="PLoS ONE">
        <title>Genome Sequence of Bacillus endophyticus and Analysis of Its Companion Mechanism in the Ketogulonigenium vulgare-Bacillus Strain Consortium.</title>
        <authorList>
            <person name="Jia N."/>
            <person name="Du J."/>
            <person name="Ding M.Z."/>
            <person name="Gao F."/>
            <person name="Yuan Y.J."/>
        </authorList>
    </citation>
    <scope>NUCLEOTIDE SEQUENCE [LARGE SCALE GENOMIC DNA]</scope>
    <source>
        <strain evidence="1 2">Hbe603</strain>
        <plasmid evidence="2">pbeh4</plasmid>
    </source>
</reference>
<evidence type="ECO:0000313" key="2">
    <source>
        <dbReference type="Proteomes" id="UP000036202"/>
    </source>
</evidence>
<name>A0A1X7GRR5_9BACI</name>
<dbReference type="Proteomes" id="UP000036202">
    <property type="component" value="Plasmid pbeh4"/>
</dbReference>
<evidence type="ECO:0000313" key="1">
    <source>
        <dbReference type="EMBL" id="AWG44804.1"/>
    </source>
</evidence>
<keyword evidence="1" id="KW-0614">Plasmid</keyword>
<accession>A0A1X7GRR5</accession>
<dbReference type="GeneID" id="93704258"/>
<dbReference type="RefSeq" id="WP_046218442.1">
    <property type="nucleotide sequence ID" value="NZ_CP015326.1"/>
</dbReference>
<proteinExistence type="predicted"/>
<geneLocation type="plasmid" evidence="2">
    <name>pbeh4</name>
</geneLocation>
<protein>
    <submittedName>
        <fullName evidence="1">Uncharacterized protein</fullName>
    </submittedName>
</protein>
<dbReference type="KEGG" id="beo:BEH_25950"/>
<dbReference type="EMBL" id="CP015326">
    <property type="protein sequence ID" value="AWG44804.1"/>
    <property type="molecule type" value="Genomic_DNA"/>
</dbReference>
<keyword evidence="2" id="KW-1185">Reference proteome</keyword>